<evidence type="ECO:0000256" key="7">
    <source>
        <dbReference type="ARBA" id="ARBA00022679"/>
    </source>
</evidence>
<dbReference type="SUPFAM" id="SSF55874">
    <property type="entry name" value="ATPase domain of HSP90 chaperone/DNA topoisomerase II/histidine kinase"/>
    <property type="match status" value="1"/>
</dbReference>
<dbReference type="RefSeq" id="WP_092674581.1">
    <property type="nucleotide sequence ID" value="NZ_FOXS01000003.1"/>
</dbReference>
<dbReference type="InterPro" id="IPR003661">
    <property type="entry name" value="HisK_dim/P_dom"/>
</dbReference>
<evidence type="ECO:0000256" key="9">
    <source>
        <dbReference type="ARBA" id="ARBA00022991"/>
    </source>
</evidence>
<dbReference type="GO" id="GO:0000155">
    <property type="term" value="F:phosphorelay sensor kinase activity"/>
    <property type="evidence" value="ECO:0007669"/>
    <property type="project" value="InterPro"/>
</dbReference>
<dbReference type="GO" id="GO:0030295">
    <property type="term" value="F:protein kinase activator activity"/>
    <property type="evidence" value="ECO:0007669"/>
    <property type="project" value="TreeGrafter"/>
</dbReference>
<gene>
    <name evidence="13" type="ORF">SAMN04515668_2892</name>
</gene>
<dbReference type="Pfam" id="PF08446">
    <property type="entry name" value="PAS_2"/>
    <property type="match status" value="1"/>
</dbReference>
<dbReference type="Pfam" id="PF00360">
    <property type="entry name" value="PHY"/>
    <property type="match status" value="1"/>
</dbReference>
<dbReference type="Pfam" id="PF00512">
    <property type="entry name" value="HisKA"/>
    <property type="match status" value="1"/>
</dbReference>
<evidence type="ECO:0000256" key="2">
    <source>
        <dbReference type="ARBA" id="ARBA00006402"/>
    </source>
</evidence>
<keyword evidence="8 13" id="KW-0418">Kinase</keyword>
<evidence type="ECO:0000256" key="5">
    <source>
        <dbReference type="ARBA" id="ARBA00022553"/>
    </source>
</evidence>
<dbReference type="InterPro" id="IPR013515">
    <property type="entry name" value="Phytochrome_cen-reg"/>
</dbReference>
<sequence>MSLTDDSLLLTAVDLTNCDREPIHIPGLVQPYGFLLCLDPKTRRVVQASENIGDFVGIAAEELLGAGIAQLLGAERAAEVDQVLGTLTETAKLLGTRLDEVPGQPFYKLIMHRYDQLLWLEFEPVTDAAAPALDLPFLNEAMSQMLAATGVREFCQYAVEQVRAITGFDRVAIYRFAEDESGEIVAEAKHPDLDTWLGLHYPASDIPKQARAMYLKNWLRFIPDAHYTPARLVPVNNPATARPPDMTYSVLRSVSPIHLQYLHNMGSAATMTISLIKDGQLWGMITCHHRTPRLVSYELRDLCQFIGKTFSALLGTKEQHDEQGYQLRIRENQVRLFEHLSTNENFVEGLHQYSPTVMDVFDCGGAAVCFDDEIIMLGTTPSREEIVQVLAWLQEHAPDDVFHTNSYAQLDPAGLNLRPSASGILAISLAEAPGNYILWFRPEVIQTVTWAGQNSKHEVLADGQIFLSPRQSFEAWKQLVENTAVAWKPMELEAAKEIRLHISDLRLKVFNELQARAASLSRLNTELERSNEELDSFAYVASHDLKEPLRGIHNYSIFLLEDYADQLDAEGVSKLQTLVRLSQRMEGLIESLLQLSRVGRQELALETFDMNLVLAEVLDLLAPRFEQTGTTVTVDGPLPVVHGDPVRIREVFNNLLTNALRYNDNPQKRVEVGAVSADQIELLAGKIPSESHVFYVRDNGIGIDPKHHDTIFRIFKRLHGQEKYGGGSGAGLAIAKKMVEKHGGALWVESARGEGATFYFSLPL</sequence>
<accession>A0A1I5ZAW6</accession>
<dbReference type="GO" id="GO:0009881">
    <property type="term" value="F:photoreceptor activity"/>
    <property type="evidence" value="ECO:0007669"/>
    <property type="project" value="UniProtKB-KW"/>
</dbReference>
<dbReference type="SMART" id="SM00387">
    <property type="entry name" value="HATPase_c"/>
    <property type="match status" value="1"/>
</dbReference>
<dbReference type="SUPFAM" id="SSF55781">
    <property type="entry name" value="GAF domain-like"/>
    <property type="match status" value="2"/>
</dbReference>
<comment type="similarity">
    <text evidence="2">In the N-terminal section; belongs to the phytochrome family.</text>
</comment>
<dbReference type="SUPFAM" id="SSF47384">
    <property type="entry name" value="Homodimeric domain of signal transducing histidine kinase"/>
    <property type="match status" value="1"/>
</dbReference>
<dbReference type="PROSITE" id="PS50046">
    <property type="entry name" value="PHYTOCHROME_2"/>
    <property type="match status" value="1"/>
</dbReference>
<evidence type="ECO:0000256" key="3">
    <source>
        <dbReference type="ARBA" id="ARBA00012438"/>
    </source>
</evidence>
<comment type="catalytic activity">
    <reaction evidence="1">
        <text>ATP + protein L-histidine = ADP + protein N-phospho-L-histidine.</text>
        <dbReference type="EC" id="2.7.13.3"/>
    </reaction>
</comment>
<name>A0A1I5ZAW6_HYMAR</name>
<dbReference type="InterPro" id="IPR013654">
    <property type="entry name" value="PAS_2"/>
</dbReference>
<dbReference type="Gene3D" id="3.30.565.10">
    <property type="entry name" value="Histidine kinase-like ATPase, C-terminal domain"/>
    <property type="match status" value="1"/>
</dbReference>
<dbReference type="InterPro" id="IPR050351">
    <property type="entry name" value="BphY/WalK/GraS-like"/>
</dbReference>
<dbReference type="STRING" id="1227077.SAMN04515668_2892"/>
<dbReference type="Pfam" id="PF01590">
    <property type="entry name" value="GAF"/>
    <property type="match status" value="1"/>
</dbReference>
<dbReference type="PRINTS" id="PR01033">
    <property type="entry name" value="PHYTOCHROME"/>
</dbReference>
<dbReference type="InterPro" id="IPR001294">
    <property type="entry name" value="Phytochrome"/>
</dbReference>
<protein>
    <recommendedName>
        <fullName evidence="3">histidine kinase</fullName>
        <ecNumber evidence="3">2.7.13.3</ecNumber>
    </recommendedName>
</protein>
<keyword evidence="5" id="KW-0597">Phosphoprotein</keyword>
<dbReference type="CDD" id="cd00082">
    <property type="entry name" value="HisKA"/>
    <property type="match status" value="1"/>
</dbReference>
<dbReference type="InterPro" id="IPR043150">
    <property type="entry name" value="Phytochrome_PHY_sf"/>
</dbReference>
<evidence type="ECO:0000256" key="10">
    <source>
        <dbReference type="ARBA" id="ARBA00023170"/>
    </source>
</evidence>
<organism evidence="13 14">
    <name type="scientific">Hymenobacter arizonensis</name>
    <name type="common">Siccationidurans arizonensis</name>
    <dbReference type="NCBI Taxonomy" id="1227077"/>
    <lineage>
        <taxon>Bacteria</taxon>
        <taxon>Pseudomonadati</taxon>
        <taxon>Bacteroidota</taxon>
        <taxon>Cytophagia</taxon>
        <taxon>Cytophagales</taxon>
        <taxon>Hymenobacteraceae</taxon>
        <taxon>Hymenobacter</taxon>
    </lineage>
</organism>
<dbReference type="GO" id="GO:0007234">
    <property type="term" value="P:osmosensory signaling via phosphorelay pathway"/>
    <property type="evidence" value="ECO:0007669"/>
    <property type="project" value="TreeGrafter"/>
</dbReference>
<evidence type="ECO:0000256" key="8">
    <source>
        <dbReference type="ARBA" id="ARBA00022777"/>
    </source>
</evidence>
<dbReference type="InterPro" id="IPR005467">
    <property type="entry name" value="His_kinase_dom"/>
</dbReference>
<dbReference type="FunFam" id="3.30.565.10:FF:000006">
    <property type="entry name" value="Sensor histidine kinase WalK"/>
    <property type="match status" value="1"/>
</dbReference>
<dbReference type="InterPro" id="IPR029016">
    <property type="entry name" value="GAF-like_dom_sf"/>
</dbReference>
<evidence type="ECO:0000259" key="11">
    <source>
        <dbReference type="PROSITE" id="PS50046"/>
    </source>
</evidence>
<reference evidence="14" key="1">
    <citation type="submission" date="2016-10" db="EMBL/GenBank/DDBJ databases">
        <authorList>
            <person name="Varghese N."/>
            <person name="Submissions S."/>
        </authorList>
    </citation>
    <scope>NUCLEOTIDE SEQUENCE [LARGE SCALE GENOMIC DNA]</scope>
    <source>
        <strain evidence="14">OR362-8,ATCC BAA-1266,JCM 13504</strain>
    </source>
</reference>
<keyword evidence="7" id="KW-0808">Transferase</keyword>
<dbReference type="Gene3D" id="3.30.450.270">
    <property type="match status" value="1"/>
</dbReference>
<evidence type="ECO:0000259" key="12">
    <source>
        <dbReference type="PROSITE" id="PS50109"/>
    </source>
</evidence>
<dbReference type="InterPro" id="IPR035965">
    <property type="entry name" value="PAS-like_dom_sf"/>
</dbReference>
<dbReference type="PROSITE" id="PS50109">
    <property type="entry name" value="HIS_KIN"/>
    <property type="match status" value="1"/>
</dbReference>
<dbReference type="GO" id="GO:0000156">
    <property type="term" value="F:phosphorelay response regulator activity"/>
    <property type="evidence" value="ECO:0007669"/>
    <property type="project" value="TreeGrafter"/>
</dbReference>
<dbReference type="Pfam" id="PF02518">
    <property type="entry name" value="HATPase_c"/>
    <property type="match status" value="1"/>
</dbReference>
<evidence type="ECO:0000313" key="14">
    <source>
        <dbReference type="Proteomes" id="UP000199029"/>
    </source>
</evidence>
<dbReference type="InterPro" id="IPR003018">
    <property type="entry name" value="GAF"/>
</dbReference>
<dbReference type="Gene3D" id="3.30.450.20">
    <property type="entry name" value="PAS domain"/>
    <property type="match status" value="1"/>
</dbReference>
<dbReference type="EC" id="2.7.13.3" evidence="3"/>
<evidence type="ECO:0000256" key="1">
    <source>
        <dbReference type="ARBA" id="ARBA00000085"/>
    </source>
</evidence>
<feature type="domain" description="Histidine kinase" evidence="12">
    <location>
        <begin position="540"/>
        <end position="764"/>
    </location>
</feature>
<keyword evidence="6" id="KW-0716">Sensory transduction</keyword>
<dbReference type="Gene3D" id="3.30.450.40">
    <property type="match status" value="1"/>
</dbReference>
<keyword evidence="4" id="KW-0600">Photoreceptor protein</keyword>
<dbReference type="SMART" id="SM00065">
    <property type="entry name" value="GAF"/>
    <property type="match status" value="1"/>
</dbReference>
<keyword evidence="9" id="KW-0157">Chromophore</keyword>
<dbReference type="InterPro" id="IPR036097">
    <property type="entry name" value="HisK_dim/P_sf"/>
</dbReference>
<dbReference type="EMBL" id="FOXS01000003">
    <property type="protein sequence ID" value="SFQ53631.1"/>
    <property type="molecule type" value="Genomic_DNA"/>
</dbReference>
<keyword evidence="10" id="KW-0675">Receptor</keyword>
<evidence type="ECO:0000256" key="6">
    <source>
        <dbReference type="ARBA" id="ARBA00022606"/>
    </source>
</evidence>
<dbReference type="AlphaFoldDB" id="A0A1I5ZAW6"/>
<dbReference type="SUPFAM" id="SSF55785">
    <property type="entry name" value="PYP-like sensor domain (PAS domain)"/>
    <property type="match status" value="1"/>
</dbReference>
<dbReference type="GO" id="GO:0009584">
    <property type="term" value="P:detection of visible light"/>
    <property type="evidence" value="ECO:0007669"/>
    <property type="project" value="InterPro"/>
</dbReference>
<keyword evidence="14" id="KW-1185">Reference proteome</keyword>
<dbReference type="InterPro" id="IPR003594">
    <property type="entry name" value="HATPase_dom"/>
</dbReference>
<dbReference type="InterPro" id="IPR036890">
    <property type="entry name" value="HATPase_C_sf"/>
</dbReference>
<dbReference type="GO" id="GO:0006355">
    <property type="term" value="P:regulation of DNA-templated transcription"/>
    <property type="evidence" value="ECO:0007669"/>
    <property type="project" value="InterPro"/>
</dbReference>
<dbReference type="InterPro" id="IPR016132">
    <property type="entry name" value="Phyto_chromo_attachment"/>
</dbReference>
<dbReference type="Proteomes" id="UP000199029">
    <property type="component" value="Unassembled WGS sequence"/>
</dbReference>
<dbReference type="OrthoDB" id="9766459at2"/>
<dbReference type="SMART" id="SM00388">
    <property type="entry name" value="HisKA"/>
    <property type="match status" value="1"/>
</dbReference>
<evidence type="ECO:0000313" key="13">
    <source>
        <dbReference type="EMBL" id="SFQ53631.1"/>
    </source>
</evidence>
<evidence type="ECO:0000256" key="4">
    <source>
        <dbReference type="ARBA" id="ARBA00022543"/>
    </source>
</evidence>
<dbReference type="PANTHER" id="PTHR42878:SF15">
    <property type="entry name" value="BACTERIOPHYTOCHROME"/>
    <property type="match status" value="1"/>
</dbReference>
<feature type="domain" description="Phytochrome chromophore attachment site" evidence="11">
    <location>
        <begin position="150"/>
        <end position="308"/>
    </location>
</feature>
<dbReference type="Gene3D" id="1.10.287.130">
    <property type="match status" value="1"/>
</dbReference>
<dbReference type="PANTHER" id="PTHR42878">
    <property type="entry name" value="TWO-COMPONENT HISTIDINE KINASE"/>
    <property type="match status" value="1"/>
</dbReference>
<proteinExistence type="inferred from homology"/>